<name>A0ABQ2AKM7_9MICC</name>
<gene>
    <name evidence="1" type="ORF">GCM10007170_08310</name>
</gene>
<proteinExistence type="predicted"/>
<organism evidence="1 2">
    <name type="scientific">Arthrobacter liuii</name>
    <dbReference type="NCBI Taxonomy" id="1476996"/>
    <lineage>
        <taxon>Bacteria</taxon>
        <taxon>Bacillati</taxon>
        <taxon>Actinomycetota</taxon>
        <taxon>Actinomycetes</taxon>
        <taxon>Micrococcales</taxon>
        <taxon>Micrococcaceae</taxon>
        <taxon>Arthrobacter</taxon>
    </lineage>
</organism>
<accession>A0ABQ2AKM7</accession>
<dbReference type="EMBL" id="BMFW01000003">
    <property type="protein sequence ID" value="GGH91653.1"/>
    <property type="molecule type" value="Genomic_DNA"/>
</dbReference>
<reference evidence="2" key="1">
    <citation type="journal article" date="2019" name="Int. J. Syst. Evol. Microbiol.">
        <title>The Global Catalogue of Microorganisms (GCM) 10K type strain sequencing project: providing services to taxonomists for standard genome sequencing and annotation.</title>
        <authorList>
            <consortium name="The Broad Institute Genomics Platform"/>
            <consortium name="The Broad Institute Genome Sequencing Center for Infectious Disease"/>
            <person name="Wu L."/>
            <person name="Ma J."/>
        </authorList>
    </citation>
    <scope>NUCLEOTIDE SEQUENCE [LARGE SCALE GENOMIC DNA]</scope>
    <source>
        <strain evidence="2">CGMCC 1.12778</strain>
    </source>
</reference>
<keyword evidence="2" id="KW-1185">Reference proteome</keyword>
<protein>
    <recommendedName>
        <fullName evidence="3">DUF4926 domain-containing protein</fullName>
    </recommendedName>
</protein>
<evidence type="ECO:0008006" key="3">
    <source>
        <dbReference type="Google" id="ProtNLM"/>
    </source>
</evidence>
<evidence type="ECO:0000313" key="1">
    <source>
        <dbReference type="EMBL" id="GGH91653.1"/>
    </source>
</evidence>
<evidence type="ECO:0000313" key="2">
    <source>
        <dbReference type="Proteomes" id="UP000643279"/>
    </source>
</evidence>
<dbReference type="Proteomes" id="UP000643279">
    <property type="component" value="Unassembled WGS sequence"/>
</dbReference>
<comment type="caution">
    <text evidence="1">The sequence shown here is derived from an EMBL/GenBank/DDBJ whole genome shotgun (WGS) entry which is preliminary data.</text>
</comment>
<sequence length="78" mass="8552">MGMNTEELLAPSPAKKKAVHSTADLACGDLIEAAYRGAVIRRGTVTRITSGDELFWITDDLSGTRRLLDVTEFDITRL</sequence>